<keyword evidence="3" id="KW-1185">Reference proteome</keyword>
<gene>
    <name evidence="2" type="ORF">H7849_14115</name>
</gene>
<name>A0A7G8BCP2_9BACT</name>
<feature type="compositionally biased region" description="Basic and acidic residues" evidence="1">
    <location>
        <begin position="103"/>
        <end position="118"/>
    </location>
</feature>
<evidence type="ECO:0000313" key="2">
    <source>
        <dbReference type="EMBL" id="QNI30312.1"/>
    </source>
</evidence>
<protein>
    <submittedName>
        <fullName evidence="2">Uncharacterized protein</fullName>
    </submittedName>
</protein>
<dbReference type="Proteomes" id="UP000515312">
    <property type="component" value="Chromosome"/>
</dbReference>
<feature type="region of interest" description="Disordered" evidence="1">
    <location>
        <begin position="89"/>
        <end position="134"/>
    </location>
</feature>
<proteinExistence type="predicted"/>
<reference evidence="2 3" key="1">
    <citation type="submission" date="2020-08" db="EMBL/GenBank/DDBJ databases">
        <title>Edaphobacter telluris sp. nov. and Acidobacterium dinghuensis sp. nov., two acidobacteria isolated from forest soil.</title>
        <authorList>
            <person name="Fu J."/>
            <person name="Qiu L."/>
        </authorList>
    </citation>
    <scope>NUCLEOTIDE SEQUENCE [LARGE SCALE GENOMIC DNA]</scope>
    <source>
        <strain evidence="2">4Y35</strain>
    </source>
</reference>
<dbReference type="EMBL" id="CP060394">
    <property type="protein sequence ID" value="QNI30312.1"/>
    <property type="molecule type" value="Genomic_DNA"/>
</dbReference>
<dbReference type="AlphaFoldDB" id="A0A7G8BCP2"/>
<dbReference type="KEGG" id="adin:H7849_14115"/>
<evidence type="ECO:0000313" key="3">
    <source>
        <dbReference type="Proteomes" id="UP000515312"/>
    </source>
</evidence>
<organism evidence="2 3">
    <name type="scientific">Alloacidobacterium dinghuense</name>
    <dbReference type="NCBI Taxonomy" id="2763107"/>
    <lineage>
        <taxon>Bacteria</taxon>
        <taxon>Pseudomonadati</taxon>
        <taxon>Acidobacteriota</taxon>
        <taxon>Terriglobia</taxon>
        <taxon>Terriglobales</taxon>
        <taxon>Acidobacteriaceae</taxon>
        <taxon>Alloacidobacterium</taxon>
    </lineage>
</organism>
<accession>A0A7G8BCP2</accession>
<evidence type="ECO:0000256" key="1">
    <source>
        <dbReference type="SAM" id="MobiDB-lite"/>
    </source>
</evidence>
<dbReference type="RefSeq" id="WP_186740114.1">
    <property type="nucleotide sequence ID" value="NZ_CP060394.1"/>
</dbReference>
<sequence>MFFLPKSHKAVSDGEISSSADSVALFAAHKEQLTSQEPVFCKTGYLIDMSFQRMCSVVVEHAGEPDMDNHFRDAVRDAMEEMLHHRRECPRCSRHSIVQTSPEETKRDKDSSPADRSRQRSSGNYMVFAPEIPR</sequence>